<name>A0ABU9D7A6_9PROT</name>
<gene>
    <name evidence="2" type="ORF">WOB96_06515</name>
</gene>
<dbReference type="Proteomes" id="UP001446205">
    <property type="component" value="Unassembled WGS sequence"/>
</dbReference>
<reference evidence="2 3" key="1">
    <citation type="submission" date="2024-04" db="EMBL/GenBank/DDBJ databases">
        <authorList>
            <person name="Abashina T."/>
            <person name="Shaikin A."/>
        </authorList>
    </citation>
    <scope>NUCLEOTIDE SEQUENCE [LARGE SCALE GENOMIC DNA]</scope>
    <source>
        <strain evidence="2 3">AAFK</strain>
    </source>
</reference>
<sequence length="210" mass="23862">MSQDDHAQVHGKDGWQGWLEQPFDLGREAQVRLEDGTVLVMPADWLEAREDGSYFVPMERPDQDGADQDSPAEQVLASTVVPVIEEVARVDKRRETTGGVRIHKRVREREETVRPELLRESVSVERVAIGQFVDAPSGPHQEGDTLVVPIFEEVLVVEKRLRLKEEVRITRTRHTETQTHTLRLREEHVSIEALVEESDSGATRPVPPKQ</sequence>
<dbReference type="PANTHER" id="PTHR38463">
    <property type="entry name" value="STRESS RESPONSE PROTEIN YSNF"/>
    <property type="match status" value="1"/>
</dbReference>
<evidence type="ECO:0000313" key="3">
    <source>
        <dbReference type="Proteomes" id="UP001446205"/>
    </source>
</evidence>
<organism evidence="2 3">
    <name type="scientific">Thermithiobacillus plumbiphilus</name>
    <dbReference type="NCBI Taxonomy" id="1729899"/>
    <lineage>
        <taxon>Bacteria</taxon>
        <taxon>Pseudomonadati</taxon>
        <taxon>Pseudomonadota</taxon>
        <taxon>Acidithiobacillia</taxon>
        <taxon>Acidithiobacillales</taxon>
        <taxon>Thermithiobacillaceae</taxon>
        <taxon>Thermithiobacillus</taxon>
    </lineage>
</organism>
<evidence type="ECO:0000259" key="1">
    <source>
        <dbReference type="Pfam" id="PF09557"/>
    </source>
</evidence>
<comment type="caution">
    <text evidence="2">The sequence shown here is derived from an EMBL/GenBank/DDBJ whole genome shotgun (WGS) entry which is preliminary data.</text>
</comment>
<protein>
    <submittedName>
        <fullName evidence="2">YsnF/AvaK domain-containing protein</fullName>
    </submittedName>
</protein>
<dbReference type="Pfam" id="PF09557">
    <property type="entry name" value="DUF2382"/>
    <property type="match status" value="1"/>
</dbReference>
<dbReference type="EMBL" id="JBBPCO010000005">
    <property type="protein sequence ID" value="MEK8089417.1"/>
    <property type="molecule type" value="Genomic_DNA"/>
</dbReference>
<dbReference type="PANTHER" id="PTHR38463:SF1">
    <property type="entry name" value="STRESS RESPONSE PROTEIN YSNF"/>
    <property type="match status" value="1"/>
</dbReference>
<dbReference type="InterPro" id="IPR019060">
    <property type="entry name" value="DUF2382"/>
</dbReference>
<accession>A0ABU9D7A6</accession>
<proteinExistence type="predicted"/>
<evidence type="ECO:0000313" key="2">
    <source>
        <dbReference type="EMBL" id="MEK8089417.1"/>
    </source>
</evidence>
<dbReference type="InterPro" id="IPR052967">
    <property type="entry name" value="Stress_Response_Assoc"/>
</dbReference>
<feature type="domain" description="DUF2382" evidence="1">
    <location>
        <begin position="83"/>
        <end position="191"/>
    </location>
</feature>
<keyword evidence="3" id="KW-1185">Reference proteome</keyword>
<dbReference type="RefSeq" id="WP_341370476.1">
    <property type="nucleotide sequence ID" value="NZ_JBBPCO010000005.1"/>
</dbReference>